<protein>
    <submittedName>
        <fullName evidence="2">SEUSS-like 1</fullName>
    </submittedName>
</protein>
<gene>
    <name evidence="2" type="ORF">C2S53_020642</name>
</gene>
<comment type="caution">
    <text evidence="2">The sequence shown here is derived from an EMBL/GenBank/DDBJ whole genome shotgun (WGS) entry which is preliminary data.</text>
</comment>
<evidence type="ECO:0000313" key="2">
    <source>
        <dbReference type="EMBL" id="KAH6754758.1"/>
    </source>
</evidence>
<keyword evidence="3" id="KW-1185">Reference proteome</keyword>
<dbReference type="EMBL" id="SDAM02029829">
    <property type="protein sequence ID" value="KAH6754758.1"/>
    <property type="molecule type" value="Genomic_DNA"/>
</dbReference>
<dbReference type="InterPro" id="IPR029005">
    <property type="entry name" value="LIM-bd/SEUSS"/>
</dbReference>
<accession>A0AAD4IL30</accession>
<evidence type="ECO:0000256" key="1">
    <source>
        <dbReference type="SAM" id="MobiDB-lite"/>
    </source>
</evidence>
<dbReference type="PANTHER" id="PTHR10378">
    <property type="entry name" value="LIM DOMAIN-BINDING PROTEIN"/>
    <property type="match status" value="1"/>
</dbReference>
<dbReference type="Proteomes" id="UP001190926">
    <property type="component" value="Unassembled WGS sequence"/>
</dbReference>
<reference evidence="2 3" key="1">
    <citation type="journal article" date="2021" name="Nat. Commun.">
        <title>Incipient diploidization of the medicinal plant Perilla within 10,000 years.</title>
        <authorList>
            <person name="Zhang Y."/>
            <person name="Shen Q."/>
            <person name="Leng L."/>
            <person name="Zhang D."/>
            <person name="Chen S."/>
            <person name="Shi Y."/>
            <person name="Ning Z."/>
            <person name="Chen S."/>
        </authorList>
    </citation>
    <scope>NUCLEOTIDE SEQUENCE [LARGE SCALE GENOMIC DNA]</scope>
    <source>
        <strain evidence="3">cv. PC099</strain>
    </source>
</reference>
<feature type="region of interest" description="Disordered" evidence="1">
    <location>
        <begin position="670"/>
        <end position="706"/>
    </location>
</feature>
<dbReference type="AlphaFoldDB" id="A0AAD4IL30"/>
<sequence>MALDAFLDSDCQPMILPGNGSEGILEALISSSSLKNEEHFDSIRSMARLNPNLGSDVLNSTVLGRSRFGAGHDSAIALANLTLPAGNYLQSHSNTSFEPYISLPTPFSRDGPVNVSYNGDMFSHLCQTRENESKKQKLENAVCSADLCKTRGLNDQNSVPVRRKQESGILAPVLKKPRLDANQGNIQQQQQQEIIHEIVLKELQDCNPQLKAMMKQHRQQTQLQQQILQSTPQLRGFHLQLPKQQMRVLLHDQGNQHESFAPLLDGGICSYRLKQYLHHLRNNRHDNDISYWMKFVSEYYAPGSKKRWCFSKYENIELHTAGVFCPKSMETYCCQICGLKSGKGLEATAEIFPRLLKMKFDSGMLDEILYIDSPRACKVPNGLVLEYGKAIQVSVYETFRVVHKGKLRVAFRHDLKILSWEFCIENHEEYLLRSLFTPQVKQLVQAVEKYQDIQNCASSRASLLDLQKVCDMCVSTGMQIGRNMELPLVNDLGYPKRFIRCLQIAEVVDSMKDLMEFSQDTTMGAIDCLNSYSRGSKIGNQTTGNQGMLLAIDEQNSPTFHEQPGYGLHANGSLMTENGAISGSESSGLAFFNHNHQFLGKNSSAAASTRRKGQGSATMDNSIQNQAVAFVQSFNSPTSLLRSQSSECSEISHQALVDKMLHEMLLAASSRGKGAPGNCRRPDNEAALQSNQTHATSKRLRHSESSSLNAATVQVNSMNASTGTSSKVAFHCSGRTSLTVKAEPCSPDLLPEAFQSSAACFSKLEGFGW</sequence>
<organism evidence="2 3">
    <name type="scientific">Perilla frutescens var. hirtella</name>
    <name type="common">Perilla citriodora</name>
    <name type="synonym">Perilla setoyensis</name>
    <dbReference type="NCBI Taxonomy" id="608512"/>
    <lineage>
        <taxon>Eukaryota</taxon>
        <taxon>Viridiplantae</taxon>
        <taxon>Streptophyta</taxon>
        <taxon>Embryophyta</taxon>
        <taxon>Tracheophyta</taxon>
        <taxon>Spermatophyta</taxon>
        <taxon>Magnoliopsida</taxon>
        <taxon>eudicotyledons</taxon>
        <taxon>Gunneridae</taxon>
        <taxon>Pentapetalae</taxon>
        <taxon>asterids</taxon>
        <taxon>lamiids</taxon>
        <taxon>Lamiales</taxon>
        <taxon>Lamiaceae</taxon>
        <taxon>Nepetoideae</taxon>
        <taxon>Elsholtzieae</taxon>
        <taxon>Perilla</taxon>
    </lineage>
</organism>
<proteinExistence type="predicted"/>
<evidence type="ECO:0000313" key="3">
    <source>
        <dbReference type="Proteomes" id="UP001190926"/>
    </source>
</evidence>
<name>A0AAD4IL30_PERFH</name>
<dbReference type="Pfam" id="PF01803">
    <property type="entry name" value="LIM_bind"/>
    <property type="match status" value="1"/>
</dbReference>